<evidence type="ECO:0000256" key="1">
    <source>
        <dbReference type="SAM" id="Phobius"/>
    </source>
</evidence>
<keyword evidence="1" id="KW-0472">Membrane</keyword>
<dbReference type="EMBL" id="MHIX01000040">
    <property type="protein sequence ID" value="OGY58577.1"/>
    <property type="molecule type" value="Genomic_DNA"/>
</dbReference>
<feature type="transmembrane region" description="Helical" evidence="1">
    <location>
        <begin position="24"/>
        <end position="41"/>
    </location>
</feature>
<dbReference type="AlphaFoldDB" id="A0A1G1Z4G1"/>
<organism evidence="2 3">
    <name type="scientific">Candidatus Colwellbacteria bacterium RIFCSPHIGHO2_12_FULL_44_17</name>
    <dbReference type="NCBI Taxonomy" id="1797689"/>
    <lineage>
        <taxon>Bacteria</taxon>
        <taxon>Candidatus Colwelliibacteriota</taxon>
    </lineage>
</organism>
<dbReference type="STRING" id="1797689.A3F24_02675"/>
<sequence>MQFQVPQFIETEDKLIGPLNLKQFLALGGVAFVIFMLFLFLDFTLWLPVAFTLGIIGTASVLFKVNGRPMTVFLFSLFNYYWNPQLYLWKPSQPPADALKLYQLPKIPSSTSRGPLTGNIKALWNMLLTTKETITRRESPLQSHPSPIRQPWARTEFQGAYRAALQQRAARHVDYRKA</sequence>
<protein>
    <recommendedName>
        <fullName evidence="4">PrgI family protein</fullName>
    </recommendedName>
</protein>
<accession>A0A1G1Z4G1</accession>
<keyword evidence="1" id="KW-1133">Transmembrane helix</keyword>
<name>A0A1G1Z4G1_9BACT</name>
<keyword evidence="1" id="KW-0812">Transmembrane</keyword>
<evidence type="ECO:0000313" key="2">
    <source>
        <dbReference type="EMBL" id="OGY58577.1"/>
    </source>
</evidence>
<feature type="transmembrane region" description="Helical" evidence="1">
    <location>
        <begin position="47"/>
        <end position="65"/>
    </location>
</feature>
<comment type="caution">
    <text evidence="2">The sequence shown here is derived from an EMBL/GenBank/DDBJ whole genome shotgun (WGS) entry which is preliminary data.</text>
</comment>
<evidence type="ECO:0008006" key="4">
    <source>
        <dbReference type="Google" id="ProtNLM"/>
    </source>
</evidence>
<gene>
    <name evidence="2" type="ORF">A3F24_02675</name>
</gene>
<proteinExistence type="predicted"/>
<evidence type="ECO:0000313" key="3">
    <source>
        <dbReference type="Proteomes" id="UP000178515"/>
    </source>
</evidence>
<dbReference type="Proteomes" id="UP000178515">
    <property type="component" value="Unassembled WGS sequence"/>
</dbReference>
<reference evidence="2 3" key="1">
    <citation type="journal article" date="2016" name="Nat. Commun.">
        <title>Thousands of microbial genomes shed light on interconnected biogeochemical processes in an aquifer system.</title>
        <authorList>
            <person name="Anantharaman K."/>
            <person name="Brown C.T."/>
            <person name="Hug L.A."/>
            <person name="Sharon I."/>
            <person name="Castelle C.J."/>
            <person name="Probst A.J."/>
            <person name="Thomas B.C."/>
            <person name="Singh A."/>
            <person name="Wilkins M.J."/>
            <person name="Karaoz U."/>
            <person name="Brodie E.L."/>
            <person name="Williams K.H."/>
            <person name="Hubbard S.S."/>
            <person name="Banfield J.F."/>
        </authorList>
    </citation>
    <scope>NUCLEOTIDE SEQUENCE [LARGE SCALE GENOMIC DNA]</scope>
</reference>